<dbReference type="Pfam" id="PF02238">
    <property type="entry name" value="COX7a"/>
    <property type="match status" value="1"/>
</dbReference>
<dbReference type="InterPro" id="IPR039297">
    <property type="entry name" value="COX7a"/>
</dbReference>
<keyword evidence="2" id="KW-0999">Mitochondrion inner membrane</keyword>
<evidence type="ECO:0000256" key="2">
    <source>
        <dbReference type="ARBA" id="ARBA00022792"/>
    </source>
</evidence>
<dbReference type="Proteomes" id="UP000054538">
    <property type="component" value="Unassembled WGS sequence"/>
</dbReference>
<keyword evidence="4 5" id="KW-0472">Membrane</keyword>
<accession>A0A0D0E530</accession>
<dbReference type="EMBL" id="KN824988">
    <property type="protein sequence ID" value="KIK96404.1"/>
    <property type="molecule type" value="Genomic_DNA"/>
</dbReference>
<evidence type="ECO:0000313" key="7">
    <source>
        <dbReference type="Proteomes" id="UP000054538"/>
    </source>
</evidence>
<dbReference type="OrthoDB" id="5511599at2759"/>
<sequence>MFLDSLVNRSYTVLEQQKAFQSSHLPIYMRPPRARLYLGMYFSLYAIGMCSTAFGVYSLVMSKPMKKED</sequence>
<dbReference type="HOGENOM" id="CLU_169147_3_0_1"/>
<keyword evidence="3" id="KW-0496">Mitochondrion</keyword>
<evidence type="ECO:0000256" key="1">
    <source>
        <dbReference type="ARBA" id="ARBA00004273"/>
    </source>
</evidence>
<dbReference type="AlphaFoldDB" id="A0A0D0E530"/>
<keyword evidence="5" id="KW-1133">Transmembrane helix</keyword>
<evidence type="ECO:0000256" key="4">
    <source>
        <dbReference type="ARBA" id="ARBA00023136"/>
    </source>
</evidence>
<dbReference type="InParanoid" id="A0A0D0E530"/>
<evidence type="ECO:0000256" key="5">
    <source>
        <dbReference type="SAM" id="Phobius"/>
    </source>
</evidence>
<dbReference type="STRING" id="930991.A0A0D0E530"/>
<keyword evidence="5" id="KW-0812">Transmembrane</keyword>
<protein>
    <submittedName>
        <fullName evidence="6">Uncharacterized protein</fullName>
    </submittedName>
</protein>
<feature type="transmembrane region" description="Helical" evidence="5">
    <location>
        <begin position="38"/>
        <end position="60"/>
    </location>
</feature>
<reference evidence="6 7" key="1">
    <citation type="submission" date="2014-04" db="EMBL/GenBank/DDBJ databases">
        <authorList>
            <consortium name="DOE Joint Genome Institute"/>
            <person name="Kuo A."/>
            <person name="Kohler A."/>
            <person name="Jargeat P."/>
            <person name="Nagy L.G."/>
            <person name="Floudas D."/>
            <person name="Copeland A."/>
            <person name="Barry K.W."/>
            <person name="Cichocki N."/>
            <person name="Veneault-Fourrey C."/>
            <person name="LaButti K."/>
            <person name="Lindquist E.A."/>
            <person name="Lipzen A."/>
            <person name="Lundell T."/>
            <person name="Morin E."/>
            <person name="Murat C."/>
            <person name="Sun H."/>
            <person name="Tunlid A."/>
            <person name="Henrissat B."/>
            <person name="Grigoriev I.V."/>
            <person name="Hibbett D.S."/>
            <person name="Martin F."/>
            <person name="Nordberg H.P."/>
            <person name="Cantor M.N."/>
            <person name="Hua S.X."/>
        </authorList>
    </citation>
    <scope>NUCLEOTIDE SEQUENCE [LARGE SCALE GENOMIC DNA]</scope>
    <source>
        <strain evidence="6 7">Ve08.2h10</strain>
    </source>
</reference>
<reference evidence="7" key="2">
    <citation type="submission" date="2015-01" db="EMBL/GenBank/DDBJ databases">
        <title>Evolutionary Origins and Diversification of the Mycorrhizal Mutualists.</title>
        <authorList>
            <consortium name="DOE Joint Genome Institute"/>
            <consortium name="Mycorrhizal Genomics Consortium"/>
            <person name="Kohler A."/>
            <person name="Kuo A."/>
            <person name="Nagy L.G."/>
            <person name="Floudas D."/>
            <person name="Copeland A."/>
            <person name="Barry K.W."/>
            <person name="Cichocki N."/>
            <person name="Veneault-Fourrey C."/>
            <person name="LaButti K."/>
            <person name="Lindquist E.A."/>
            <person name="Lipzen A."/>
            <person name="Lundell T."/>
            <person name="Morin E."/>
            <person name="Murat C."/>
            <person name="Riley R."/>
            <person name="Ohm R."/>
            <person name="Sun H."/>
            <person name="Tunlid A."/>
            <person name="Henrissat B."/>
            <person name="Grigoriev I.V."/>
            <person name="Hibbett D.S."/>
            <person name="Martin F."/>
        </authorList>
    </citation>
    <scope>NUCLEOTIDE SEQUENCE [LARGE SCALE GENOMIC DNA]</scope>
    <source>
        <strain evidence="7">Ve08.2h10</strain>
    </source>
</reference>
<dbReference type="GO" id="GO:0005743">
    <property type="term" value="C:mitochondrial inner membrane"/>
    <property type="evidence" value="ECO:0007669"/>
    <property type="project" value="UniProtKB-SubCell"/>
</dbReference>
<name>A0A0D0E530_9AGAM</name>
<evidence type="ECO:0000313" key="6">
    <source>
        <dbReference type="EMBL" id="KIK96404.1"/>
    </source>
</evidence>
<comment type="subcellular location">
    <subcellularLocation>
        <location evidence="1">Mitochondrion inner membrane</location>
    </subcellularLocation>
</comment>
<keyword evidence="7" id="KW-1185">Reference proteome</keyword>
<evidence type="ECO:0000256" key="3">
    <source>
        <dbReference type="ARBA" id="ARBA00023128"/>
    </source>
</evidence>
<gene>
    <name evidence="6" type="ORF">PAXRUDRAFT_825970</name>
</gene>
<organism evidence="6 7">
    <name type="scientific">Paxillus rubicundulus Ve08.2h10</name>
    <dbReference type="NCBI Taxonomy" id="930991"/>
    <lineage>
        <taxon>Eukaryota</taxon>
        <taxon>Fungi</taxon>
        <taxon>Dikarya</taxon>
        <taxon>Basidiomycota</taxon>
        <taxon>Agaricomycotina</taxon>
        <taxon>Agaricomycetes</taxon>
        <taxon>Agaricomycetidae</taxon>
        <taxon>Boletales</taxon>
        <taxon>Paxilineae</taxon>
        <taxon>Paxillaceae</taxon>
        <taxon>Paxillus</taxon>
    </lineage>
</organism>
<proteinExistence type="predicted"/>